<keyword evidence="5" id="KW-1185">Reference proteome</keyword>
<dbReference type="GO" id="GO:0030246">
    <property type="term" value="F:carbohydrate binding"/>
    <property type="evidence" value="ECO:0007669"/>
    <property type="project" value="InterPro"/>
</dbReference>
<dbReference type="Proteomes" id="UP000683360">
    <property type="component" value="Unassembled WGS sequence"/>
</dbReference>
<dbReference type="OrthoDB" id="10416247at2759"/>
<dbReference type="EMBL" id="CAJPWZ010002780">
    <property type="protein sequence ID" value="CAG2245582.1"/>
    <property type="molecule type" value="Genomic_DNA"/>
</dbReference>
<dbReference type="Gene3D" id="2.60.120.740">
    <property type="match status" value="1"/>
</dbReference>
<protein>
    <recommendedName>
        <fullName evidence="3">SUEL-type lectin domain-containing protein</fullName>
    </recommendedName>
</protein>
<dbReference type="AlphaFoldDB" id="A0A8S3UJW4"/>
<feature type="domain" description="SUEL-type lectin" evidence="3">
    <location>
        <begin position="13"/>
        <end position="104"/>
    </location>
</feature>
<dbReference type="Pfam" id="PF02140">
    <property type="entry name" value="SUEL_Lectin"/>
    <property type="match status" value="1"/>
</dbReference>
<sequence>MPNDSKKKINKFVCQEETLNITCPNNSVIVFDDANFGRGQSDNQRCSHYLGYEGSACDNHIQTLEVLNVRCHELQQCILCVDKMTFGNPCTIITEYLDVTYFCKRKVNQGENTTTSLLKDDENSGQPTKETEHGVQNDVDSNRAELTVIGIVLGVVLALIFLLIGTLMFKRFRQSKQRKGIARTEEIEMNVESENQNQYDYSEVTAQSMGNNANQTSDIPNRLHQAENEYDVSAHVPSKAESEPLTYDVTVSDNTYNVTETSGNEPKDDLNNTYDHFLGEQTEDQYDIADNKVMAATKCKTNEDLYS</sequence>
<evidence type="ECO:0000259" key="3">
    <source>
        <dbReference type="PROSITE" id="PS50228"/>
    </source>
</evidence>
<comment type="caution">
    <text evidence="4">The sequence shown here is derived from an EMBL/GenBank/DDBJ whole genome shotgun (WGS) entry which is preliminary data.</text>
</comment>
<feature type="region of interest" description="Disordered" evidence="1">
    <location>
        <begin position="114"/>
        <end position="138"/>
    </location>
</feature>
<feature type="transmembrane region" description="Helical" evidence="2">
    <location>
        <begin position="146"/>
        <end position="169"/>
    </location>
</feature>
<name>A0A8S3UJW4_MYTED</name>
<evidence type="ECO:0000313" key="4">
    <source>
        <dbReference type="EMBL" id="CAG2245582.1"/>
    </source>
</evidence>
<dbReference type="InterPro" id="IPR043159">
    <property type="entry name" value="Lectin_gal-bd_sf"/>
</dbReference>
<evidence type="ECO:0000256" key="2">
    <source>
        <dbReference type="SAM" id="Phobius"/>
    </source>
</evidence>
<keyword evidence="2" id="KW-1133">Transmembrane helix</keyword>
<dbReference type="CDD" id="cd22823">
    <property type="entry name" value="Gal_Rha_Lectin"/>
    <property type="match status" value="1"/>
</dbReference>
<organism evidence="4 5">
    <name type="scientific">Mytilus edulis</name>
    <name type="common">Blue mussel</name>
    <dbReference type="NCBI Taxonomy" id="6550"/>
    <lineage>
        <taxon>Eukaryota</taxon>
        <taxon>Metazoa</taxon>
        <taxon>Spiralia</taxon>
        <taxon>Lophotrochozoa</taxon>
        <taxon>Mollusca</taxon>
        <taxon>Bivalvia</taxon>
        <taxon>Autobranchia</taxon>
        <taxon>Pteriomorphia</taxon>
        <taxon>Mytilida</taxon>
        <taxon>Mytiloidea</taxon>
        <taxon>Mytilidae</taxon>
        <taxon>Mytilinae</taxon>
        <taxon>Mytilus</taxon>
    </lineage>
</organism>
<proteinExistence type="predicted"/>
<accession>A0A8S3UJW4</accession>
<evidence type="ECO:0000313" key="5">
    <source>
        <dbReference type="Proteomes" id="UP000683360"/>
    </source>
</evidence>
<dbReference type="PANTHER" id="PTHR46780">
    <property type="entry name" value="PROTEIN EVA-1"/>
    <property type="match status" value="1"/>
</dbReference>
<keyword evidence="2" id="KW-0812">Transmembrane</keyword>
<gene>
    <name evidence="4" type="ORF">MEDL_57623</name>
</gene>
<feature type="compositionally biased region" description="Basic and acidic residues" evidence="1">
    <location>
        <begin position="129"/>
        <end position="138"/>
    </location>
</feature>
<evidence type="ECO:0000256" key="1">
    <source>
        <dbReference type="SAM" id="MobiDB-lite"/>
    </source>
</evidence>
<dbReference type="PROSITE" id="PS50228">
    <property type="entry name" value="SUEL_LECTIN"/>
    <property type="match status" value="1"/>
</dbReference>
<keyword evidence="2" id="KW-0472">Membrane</keyword>
<reference evidence="4" key="1">
    <citation type="submission" date="2021-03" db="EMBL/GenBank/DDBJ databases">
        <authorList>
            <person name="Bekaert M."/>
        </authorList>
    </citation>
    <scope>NUCLEOTIDE SEQUENCE</scope>
</reference>
<dbReference type="InterPro" id="IPR000922">
    <property type="entry name" value="Lectin_gal-bd_dom"/>
</dbReference>